<organism evidence="2 3">
    <name type="scientific">Bionectria ochroleuca</name>
    <name type="common">Gliocladium roseum</name>
    <dbReference type="NCBI Taxonomy" id="29856"/>
    <lineage>
        <taxon>Eukaryota</taxon>
        <taxon>Fungi</taxon>
        <taxon>Dikarya</taxon>
        <taxon>Ascomycota</taxon>
        <taxon>Pezizomycotina</taxon>
        <taxon>Sordariomycetes</taxon>
        <taxon>Hypocreomycetidae</taxon>
        <taxon>Hypocreales</taxon>
        <taxon>Bionectriaceae</taxon>
        <taxon>Clonostachys</taxon>
    </lineage>
</organism>
<dbReference type="Pfam" id="PF24539">
    <property type="entry name" value="DUF7600"/>
    <property type="match status" value="1"/>
</dbReference>
<gene>
    <name evidence="2" type="ORF">CLO192961_LOCUS154803</name>
</gene>
<name>A0ABY6U4K2_BIOOC</name>
<evidence type="ECO:0000313" key="2">
    <source>
        <dbReference type="EMBL" id="VUC25067.1"/>
    </source>
</evidence>
<evidence type="ECO:0000313" key="3">
    <source>
        <dbReference type="Proteomes" id="UP000766486"/>
    </source>
</evidence>
<comment type="caution">
    <text evidence="2">The sequence shown here is derived from an EMBL/GenBank/DDBJ whole genome shotgun (WGS) entry which is preliminary data.</text>
</comment>
<keyword evidence="3" id="KW-1185">Reference proteome</keyword>
<dbReference type="CDD" id="cd09917">
    <property type="entry name" value="F-box_SF"/>
    <property type="match status" value="1"/>
</dbReference>
<reference evidence="2 3" key="1">
    <citation type="submission" date="2019-06" db="EMBL/GenBank/DDBJ databases">
        <authorList>
            <person name="Broberg M."/>
        </authorList>
    </citation>
    <scope>NUCLEOTIDE SEQUENCE [LARGE SCALE GENOMIC DNA]</scope>
</reference>
<proteinExistence type="predicted"/>
<dbReference type="InterPro" id="IPR001810">
    <property type="entry name" value="F-box_dom"/>
</dbReference>
<evidence type="ECO:0000259" key="1">
    <source>
        <dbReference type="PROSITE" id="PS50181"/>
    </source>
</evidence>
<dbReference type="Proteomes" id="UP000766486">
    <property type="component" value="Unassembled WGS sequence"/>
</dbReference>
<dbReference type="InterPro" id="IPR056021">
    <property type="entry name" value="DUF7600"/>
</dbReference>
<dbReference type="Gene3D" id="1.20.1280.50">
    <property type="match status" value="1"/>
</dbReference>
<dbReference type="Pfam" id="PF12937">
    <property type="entry name" value="F-box-like"/>
    <property type="match status" value="1"/>
</dbReference>
<feature type="domain" description="F-box" evidence="1">
    <location>
        <begin position="218"/>
        <end position="264"/>
    </location>
</feature>
<protein>
    <recommendedName>
        <fullName evidence="1">F-box domain-containing protein</fullName>
    </recommendedName>
</protein>
<dbReference type="InterPro" id="IPR036047">
    <property type="entry name" value="F-box-like_dom_sf"/>
</dbReference>
<sequence>MFRPPISTCVLCGCTIRYSDWLSNANPWLRHYRGLLPHPDTGLLVVTGVGILWNYSDAYLAPWDYNARGDQPGFENRDPDKANDHHQANLRPRSEIIFHEACWSLLMRYIPFQDDPEKLDNFYHVCISLPYPLKTLGLSWGHDYGGVAVRHDKGQFPWEDYRYTYQHLASANPKFVANPLDAGTANTMISMARQSLLQSAIVPEPPISPNGPDILNQGDLLNTYPNEILCHIASFLSTSDFLNLRLASRACCVVFYVQSFWRTRFMGHGERAWLFEAAHQTRGSISWLSLHHQTKDSKIDAFLRNRKRIWNLFKYFPEYIARNWMEPPIVDLNIHFQHFVSGHLQTPIERDKIGFEEGCRIMKYRKLSTFTTVDRIRAYLITFEDASYIAGLELYFEPVGNNPRRCDRVGYQTLKSQTISIGFKLQGMIIAVGSRGIHAIKFTGIYPQVSSWLGSPRDSPRTQRLAFHCPMGYIQTCFDVRNSQPRMIYTKFACLLAE</sequence>
<dbReference type="PROSITE" id="PS50181">
    <property type="entry name" value="FBOX"/>
    <property type="match status" value="1"/>
</dbReference>
<dbReference type="SUPFAM" id="SSF81383">
    <property type="entry name" value="F-box domain"/>
    <property type="match status" value="1"/>
</dbReference>
<dbReference type="EMBL" id="CABFNS010000729">
    <property type="protein sequence ID" value="VUC25067.1"/>
    <property type="molecule type" value="Genomic_DNA"/>
</dbReference>
<accession>A0ABY6U4K2</accession>